<name>A0A1G7TPM0_9BURK</name>
<dbReference type="InterPro" id="IPR058068">
    <property type="entry name" value="LIC_13387-like"/>
</dbReference>
<evidence type="ECO:0000313" key="3">
    <source>
        <dbReference type="Proteomes" id="UP000199706"/>
    </source>
</evidence>
<dbReference type="Proteomes" id="UP000199706">
    <property type="component" value="Unassembled WGS sequence"/>
</dbReference>
<accession>A0A1G7TPM0</accession>
<protein>
    <submittedName>
        <fullName evidence="2">Uncharacterized protein</fullName>
    </submittedName>
</protein>
<keyword evidence="1" id="KW-1133">Transmembrane helix</keyword>
<dbReference type="OrthoDB" id="960254at2"/>
<dbReference type="EMBL" id="FNCJ01000003">
    <property type="protein sequence ID" value="SDG37161.1"/>
    <property type="molecule type" value="Genomic_DNA"/>
</dbReference>
<reference evidence="2 3" key="1">
    <citation type="submission" date="2016-10" db="EMBL/GenBank/DDBJ databases">
        <authorList>
            <person name="de Groot N.N."/>
        </authorList>
    </citation>
    <scope>NUCLEOTIDE SEQUENCE [LARGE SCALE GENOMIC DNA]</scope>
    <source>
        <strain evidence="2 3">LMG 2247</strain>
    </source>
</reference>
<proteinExistence type="predicted"/>
<organism evidence="2 3">
    <name type="scientific">Paraburkholderia phenazinium</name>
    <dbReference type="NCBI Taxonomy" id="60549"/>
    <lineage>
        <taxon>Bacteria</taxon>
        <taxon>Pseudomonadati</taxon>
        <taxon>Pseudomonadota</taxon>
        <taxon>Betaproteobacteria</taxon>
        <taxon>Burkholderiales</taxon>
        <taxon>Burkholderiaceae</taxon>
        <taxon>Paraburkholderia</taxon>
    </lineage>
</organism>
<feature type="transmembrane region" description="Helical" evidence="1">
    <location>
        <begin position="93"/>
        <end position="112"/>
    </location>
</feature>
<keyword evidence="1" id="KW-0812">Transmembrane</keyword>
<dbReference type="AlphaFoldDB" id="A0A1G7TPM0"/>
<dbReference type="NCBIfam" id="NF047765">
    <property type="entry name" value="LIC_13387_fam"/>
    <property type="match status" value="1"/>
</dbReference>
<evidence type="ECO:0000256" key="1">
    <source>
        <dbReference type="SAM" id="Phobius"/>
    </source>
</evidence>
<sequence>MAAKILMALSASIMCALGIVHLVYTFWGPTLTPRDPALQISMSQISPVISKETTMWRAWMGFNVSHSMGLILFGLVFGFLALAHSELLFRSPFLLVVGLAMLGSFVVLAKVYWFSAPFAGVSIALACYVASIALSRA</sequence>
<dbReference type="RefSeq" id="WP_090683990.1">
    <property type="nucleotide sequence ID" value="NZ_CADERL010000022.1"/>
</dbReference>
<feature type="transmembrane region" description="Helical" evidence="1">
    <location>
        <begin position="118"/>
        <end position="135"/>
    </location>
</feature>
<feature type="transmembrane region" description="Helical" evidence="1">
    <location>
        <begin position="58"/>
        <end position="81"/>
    </location>
</feature>
<keyword evidence="1" id="KW-0472">Membrane</keyword>
<evidence type="ECO:0000313" key="2">
    <source>
        <dbReference type="EMBL" id="SDG37161.1"/>
    </source>
</evidence>
<feature type="transmembrane region" description="Helical" evidence="1">
    <location>
        <begin position="7"/>
        <end position="27"/>
    </location>
</feature>
<gene>
    <name evidence="2" type="ORF">SAMN05216466_103107</name>
</gene>